<evidence type="ECO:0000256" key="1">
    <source>
        <dbReference type="ARBA" id="ARBA00010613"/>
    </source>
</evidence>
<dbReference type="STRING" id="111105.HR09_06585"/>
<dbReference type="Gene3D" id="3.60.110.10">
    <property type="entry name" value="Carbon-nitrogen hydrolase"/>
    <property type="match status" value="1"/>
</dbReference>
<evidence type="ECO:0000313" key="8">
    <source>
        <dbReference type="Proteomes" id="UP000030130"/>
    </source>
</evidence>
<dbReference type="EC" id="3.5.1.3" evidence="3"/>
<proteinExistence type="inferred from homology"/>
<feature type="domain" description="CN hydrolase" evidence="6">
    <location>
        <begin position="10"/>
        <end position="244"/>
    </location>
</feature>
<evidence type="ECO:0000256" key="2">
    <source>
        <dbReference type="ARBA" id="ARBA00022801"/>
    </source>
</evidence>
<dbReference type="CDD" id="cd07575">
    <property type="entry name" value="Xc-1258_like"/>
    <property type="match status" value="1"/>
</dbReference>
<dbReference type="FunFam" id="3.60.110.10:FF:000004">
    <property type="entry name" value="Carbon-nitrogen hydrolase"/>
    <property type="match status" value="1"/>
</dbReference>
<dbReference type="PANTHER" id="PTHR47799">
    <property type="entry name" value="OMEGA-AMIDASE YAFV"/>
    <property type="match status" value="1"/>
</dbReference>
<evidence type="ECO:0000256" key="3">
    <source>
        <dbReference type="ARBA" id="ARBA00039118"/>
    </source>
</evidence>
<organism evidence="7 8">
    <name type="scientific">Porphyromonas gulae</name>
    <dbReference type="NCBI Taxonomy" id="111105"/>
    <lineage>
        <taxon>Bacteria</taxon>
        <taxon>Pseudomonadati</taxon>
        <taxon>Bacteroidota</taxon>
        <taxon>Bacteroidia</taxon>
        <taxon>Bacteroidales</taxon>
        <taxon>Porphyromonadaceae</taxon>
        <taxon>Porphyromonas</taxon>
    </lineage>
</organism>
<dbReference type="PANTHER" id="PTHR47799:SF1">
    <property type="entry name" value="OMEGA-AMIDASE YAFV"/>
    <property type="match status" value="1"/>
</dbReference>
<dbReference type="PROSITE" id="PS50263">
    <property type="entry name" value="CN_HYDROLASE"/>
    <property type="match status" value="1"/>
</dbReference>
<dbReference type="GO" id="GO:0106008">
    <property type="term" value="F:2-oxoglutaramate amidase activity"/>
    <property type="evidence" value="ECO:0007669"/>
    <property type="project" value="TreeGrafter"/>
</dbReference>
<dbReference type="Pfam" id="PF00795">
    <property type="entry name" value="CN_hydrolase"/>
    <property type="match status" value="1"/>
</dbReference>
<gene>
    <name evidence="7" type="ORF">HR08_09360</name>
</gene>
<evidence type="ECO:0000256" key="4">
    <source>
        <dbReference type="ARBA" id="ARBA00052904"/>
    </source>
</evidence>
<dbReference type="GO" id="GO:0050152">
    <property type="term" value="F:omega-amidase activity"/>
    <property type="evidence" value="ECO:0007669"/>
    <property type="project" value="UniProtKB-EC"/>
</dbReference>
<dbReference type="Proteomes" id="UP000030130">
    <property type="component" value="Unassembled WGS sequence"/>
</dbReference>
<dbReference type="InterPro" id="IPR052737">
    <property type="entry name" value="Omega-amidase_YafV"/>
</dbReference>
<dbReference type="InterPro" id="IPR036526">
    <property type="entry name" value="C-N_Hydrolase_sf"/>
</dbReference>
<protein>
    <recommendedName>
        <fullName evidence="5">Omega-amidase YafV</fullName>
        <ecNumber evidence="3">3.5.1.3</ecNumber>
    </recommendedName>
</protein>
<evidence type="ECO:0000256" key="5">
    <source>
        <dbReference type="ARBA" id="ARBA00072139"/>
    </source>
</evidence>
<sequence>MIKHESSQPLRVAVAQCRIDWEDKQANLRRMERLAEETVGRADVLFFPEMMTTGFSMNVQTLAEPFEEGETIMSLKGMAARYDLALSATMAVREDGKFYNRAYFVTPEGEVFHQDKRHLFRVGGEHEVMTPAHERRIFCYRGWKIFIIPCYDLRFPVWCTNTDLEYDLLVCMANWPEPRRAVWQTLLQARAMENYAYVCGINRVGEDGIGLRYTGDSAILSPRGEYLATCAEGEEKVLCHTLDKGVMQRFRDKFPAWMDMDSFVINYNTDLHP</sequence>
<accession>A0A0A2F293</accession>
<name>A0A0A2F293_9PORP</name>
<comment type="catalytic activity">
    <reaction evidence="4">
        <text>a monoamide of a dicarboxylate + H2O = a dicarboxylate + NH4(+)</text>
        <dbReference type="Rhea" id="RHEA:11716"/>
        <dbReference type="ChEBI" id="CHEBI:15377"/>
        <dbReference type="ChEBI" id="CHEBI:28938"/>
        <dbReference type="ChEBI" id="CHEBI:28965"/>
        <dbReference type="ChEBI" id="CHEBI:77450"/>
        <dbReference type="EC" id="3.5.1.3"/>
    </reaction>
</comment>
<dbReference type="eggNOG" id="COG0388">
    <property type="taxonomic scope" value="Bacteria"/>
</dbReference>
<comment type="similarity">
    <text evidence="1">Belongs to the carbon-nitrogen hydrolase superfamily. NIT1/NIT2 family.</text>
</comment>
<dbReference type="RefSeq" id="WP_039421993.1">
    <property type="nucleotide sequence ID" value="NZ_JRAI01000079.1"/>
</dbReference>
<dbReference type="AlphaFoldDB" id="A0A0A2F293"/>
<evidence type="ECO:0000259" key="6">
    <source>
        <dbReference type="PROSITE" id="PS50263"/>
    </source>
</evidence>
<dbReference type="InterPro" id="IPR003010">
    <property type="entry name" value="C-N_Hydrolase"/>
</dbReference>
<evidence type="ECO:0000313" key="7">
    <source>
        <dbReference type="EMBL" id="KGN84127.1"/>
    </source>
</evidence>
<dbReference type="OrthoDB" id="9811121at2"/>
<reference evidence="7 8" key="1">
    <citation type="submission" date="2014-08" db="EMBL/GenBank/DDBJ databases">
        <title>Porphyromonas gulae strain:COT-052_OH1451 Genome sequencing.</title>
        <authorList>
            <person name="Wallis C."/>
            <person name="Deusch O."/>
            <person name="O'Flynn C."/>
            <person name="Davis I."/>
            <person name="Jospin G."/>
            <person name="Darling A.E."/>
            <person name="Coil D.A."/>
            <person name="Alexiev A."/>
            <person name="Horsfall A."/>
            <person name="Kirkwood N."/>
            <person name="Harris S."/>
            <person name="Eisen J.A."/>
        </authorList>
    </citation>
    <scope>NUCLEOTIDE SEQUENCE [LARGE SCALE GENOMIC DNA]</scope>
    <source>
        <strain evidence="8">COT-052 OH1451</strain>
    </source>
</reference>
<dbReference type="EMBL" id="JRAI01000079">
    <property type="protein sequence ID" value="KGN84127.1"/>
    <property type="molecule type" value="Genomic_DNA"/>
</dbReference>
<keyword evidence="2 7" id="KW-0378">Hydrolase</keyword>
<dbReference type="SUPFAM" id="SSF56317">
    <property type="entry name" value="Carbon-nitrogen hydrolase"/>
    <property type="match status" value="1"/>
</dbReference>
<comment type="caution">
    <text evidence="7">The sequence shown here is derived from an EMBL/GenBank/DDBJ whole genome shotgun (WGS) entry which is preliminary data.</text>
</comment>